<feature type="compositionally biased region" description="Polar residues" evidence="3">
    <location>
        <begin position="165"/>
        <end position="179"/>
    </location>
</feature>
<feature type="compositionally biased region" description="Basic and acidic residues" evidence="3">
    <location>
        <begin position="356"/>
        <end position="371"/>
    </location>
</feature>
<dbReference type="SUPFAM" id="SSF49695">
    <property type="entry name" value="gamma-Crystallin-like"/>
    <property type="match status" value="3"/>
</dbReference>
<feature type="compositionally biased region" description="Polar residues" evidence="3">
    <location>
        <begin position="332"/>
        <end position="349"/>
    </location>
</feature>
<name>A0A8D0GSV0_SPHPU</name>
<proteinExistence type="inferred from homology"/>
<feature type="region of interest" description="Disordered" evidence="3">
    <location>
        <begin position="664"/>
        <end position="684"/>
    </location>
</feature>
<comment type="similarity">
    <text evidence="1">Belongs to the beta/gamma-crystallin family.</text>
</comment>
<dbReference type="InterPro" id="IPR001064">
    <property type="entry name" value="Beta/gamma_crystallin"/>
</dbReference>
<dbReference type="Gene3D" id="2.60.20.10">
    <property type="entry name" value="Crystallins"/>
    <property type="match status" value="5"/>
</dbReference>
<evidence type="ECO:0000259" key="4">
    <source>
        <dbReference type="PROSITE" id="PS50915"/>
    </source>
</evidence>
<dbReference type="SMART" id="SM00458">
    <property type="entry name" value="RICIN"/>
    <property type="match status" value="1"/>
</dbReference>
<dbReference type="PRINTS" id="PR01367">
    <property type="entry name" value="BGCRYSTALLIN"/>
</dbReference>
<feature type="region of interest" description="Disordered" evidence="3">
    <location>
        <begin position="158"/>
        <end position="179"/>
    </location>
</feature>
<feature type="compositionally biased region" description="Basic and acidic residues" evidence="3">
    <location>
        <begin position="671"/>
        <end position="684"/>
    </location>
</feature>
<evidence type="ECO:0000313" key="5">
    <source>
        <dbReference type="Ensembl" id="ENSSPUP00000009690.1"/>
    </source>
</evidence>
<feature type="compositionally biased region" description="Polar residues" evidence="3">
    <location>
        <begin position="396"/>
        <end position="406"/>
    </location>
</feature>
<accession>A0A8D0GSV0</accession>
<evidence type="ECO:0000313" key="6">
    <source>
        <dbReference type="Proteomes" id="UP000694392"/>
    </source>
</evidence>
<feature type="region of interest" description="Disordered" evidence="3">
    <location>
        <begin position="201"/>
        <end position="226"/>
    </location>
</feature>
<dbReference type="InterPro" id="IPR000772">
    <property type="entry name" value="Ricin_B_lectin"/>
</dbReference>
<dbReference type="Gene3D" id="2.80.10.50">
    <property type="match status" value="1"/>
</dbReference>
<dbReference type="Pfam" id="PF00030">
    <property type="entry name" value="Crystall"/>
    <property type="match status" value="5"/>
</dbReference>
<evidence type="ECO:0000256" key="1">
    <source>
        <dbReference type="ARBA" id="ARBA00009646"/>
    </source>
</evidence>
<dbReference type="Ensembl" id="ENSSPUT00000010334.1">
    <property type="protein sequence ID" value="ENSSPUP00000009690.1"/>
    <property type="gene ID" value="ENSSPUG00000007257.1"/>
</dbReference>
<feature type="domain" description="Beta/gamma crystallin 'Greek key'" evidence="4">
    <location>
        <begin position="1064"/>
        <end position="1108"/>
    </location>
</feature>
<evidence type="ECO:0000256" key="3">
    <source>
        <dbReference type="SAM" id="MobiDB-lite"/>
    </source>
</evidence>
<sequence length="1493" mass="166794">MDKKSSARRSGKRRKSQSYSDTPNGERSPRGNGTKEESVFDDAVPSDVASEKVSHLERKIKSQQTPERNSSSASNQDIKTGFNHKGLTKTENEKSKQPLTTSSPLRRRSLKKNQADAGPVSPTGLKNQVNDSLPKRQPVPPVAAAECNPKIKSILAEKGGVPASSGESSVETSKVSSADTTENTNLLLSDGVIDSKAMQHANNADGRAPLHTERNRSGELSKSHEKQTCLDLDSAKLRNLCLDVPRATVTTKINLPAKPKSVELNLKASKSLDNTENEQDSLEKPVNKINFNIANRISLFENKRATDAPTPKNNPITNTFVGRAKLKFGKQPSDNEQPNKVISKQSSRQKLPENGTELKDGTTEAKRKSEEGTQAGFVANNEFENATEHRGKGTGSLFNQSSKADNQDNVFSLKQADIETNTVKEKSPPKTTSSLQCKENEIFNNNVNERINTNSVCCRSEDDILLSPCKDDKYPHTTFQELSDSELKELKQNVSFQTENEGEKTSTANLVSGNVECNQEDLENIQIFEQNIINKQQSPGNGCNLSAGNDSSFDSPSDMEKFAETIKNLDSSICIPQKKKRPKLPKSPAPHFAMPPIHEDNMEKVFDPNIFTVGLGKKRENSHDLAPSLQLKLQSLENEARVRPKRASTEQSILFKSLKSSGRPVTTLEANGKENKDSTDGDVKRSRLENSSIFSSLLSTSAAKGDIFTPSVTSVNTITTTFASQKSADSSGIPALEFDTAGPLNMPQKIESFSGVKFPDLLEKYWQTDDAKKELSLQMSNVGNTDTHSWLNPSRYEPNPCGLLDMEMVIYSEPKSPENGTEVFRDVLDCSSWVLSPVILVKVIRGCWILYEKPNFEGPSIPLEEGELELTNLWGEGASEDTDENKSSKPAVIGSIRHVVKDYRVCQIDLFTEPEGLGIVHSFFDDTEETRIFGATQKTCSIKVHWGIWLIYEEPGFHGIPLMLEPGEYPDLTFWEKKEAYIRSMRPLKMGGYTVLENYHFCNFDFISFLLQIIIYEKPFFEGRHRALESEIITLAEEGNQEEESEEKLTVPFPSVGSIKVLGGVWVAYEKPEFEGHQYLLEEGEYQEWEDWGGVSSKNDFTHPHMIMYSDKDFGSKGSNINVLGIISNLKDTGYGLRTQSINVLSGVWVVYENPDFTGEQYILAKGLYPSFETWGGKNCKVSSMQLILFTDAFRSPQRVQLFSEPEFQGSCQVFEKDAVQIDGSFSTKSSKILAGSWIAYDKEDFSGNQYVLEEGAYPDLSAMGCPPQTSLKSLQFINIELSEPCIALFEKEDFRGKKFEFTTEILNLPFLGYNPLKFIFASIERCRQILLSPKEIPDWYAISGYRRVGSLRPLLQKCMYFKLRNKETGKFMSTDGNLDDLNLLRIQVVEDAKSDEQVWVYQDGFLKCKMVEDCCLTIVGNLITPGAKLGLSLELNEDKLYWRINPDGRIHNKMKPHLVLDIKGGTQHDQNHLIVNTASKDKATQCWEALVL</sequence>
<dbReference type="GeneTree" id="ENSGT00940000155695"/>
<keyword evidence="2" id="KW-0677">Repeat</keyword>
<dbReference type="PROSITE" id="PS50231">
    <property type="entry name" value="RICIN_B_LECTIN"/>
    <property type="match status" value="1"/>
</dbReference>
<feature type="region of interest" description="Disordered" evidence="3">
    <location>
        <begin position="329"/>
        <end position="406"/>
    </location>
</feature>
<feature type="compositionally biased region" description="Polar residues" evidence="3">
    <location>
        <begin position="62"/>
        <end position="78"/>
    </location>
</feature>
<feature type="domain" description="Beta/gamma crystallin 'Greek key'" evidence="4">
    <location>
        <begin position="1236"/>
        <end position="1279"/>
    </location>
</feature>
<organism evidence="5 6">
    <name type="scientific">Sphenodon punctatus</name>
    <name type="common">Tuatara</name>
    <name type="synonym">Hatteria punctata</name>
    <dbReference type="NCBI Taxonomy" id="8508"/>
    <lineage>
        <taxon>Eukaryota</taxon>
        <taxon>Metazoa</taxon>
        <taxon>Chordata</taxon>
        <taxon>Craniata</taxon>
        <taxon>Vertebrata</taxon>
        <taxon>Euteleostomi</taxon>
        <taxon>Lepidosauria</taxon>
        <taxon>Sphenodontia</taxon>
        <taxon>Sphenodontidae</taxon>
        <taxon>Sphenodon</taxon>
    </lineage>
</organism>
<dbReference type="InterPro" id="IPR011024">
    <property type="entry name" value="G_crystallin-like"/>
</dbReference>
<gene>
    <name evidence="5" type="primary">CRYBG1</name>
</gene>
<dbReference type="Pfam" id="PF00652">
    <property type="entry name" value="Ricin_B_lectin"/>
    <property type="match status" value="1"/>
</dbReference>
<feature type="domain" description="Beta/gamma crystallin 'Greek key'" evidence="4">
    <location>
        <begin position="947"/>
        <end position="989"/>
    </location>
</feature>
<dbReference type="Proteomes" id="UP000694392">
    <property type="component" value="Unplaced"/>
</dbReference>
<evidence type="ECO:0000256" key="2">
    <source>
        <dbReference type="ARBA" id="ARBA00022737"/>
    </source>
</evidence>
<reference evidence="5" key="1">
    <citation type="submission" date="2025-08" db="UniProtKB">
        <authorList>
            <consortium name="Ensembl"/>
        </authorList>
    </citation>
    <scope>IDENTIFICATION</scope>
</reference>
<reference evidence="5" key="2">
    <citation type="submission" date="2025-09" db="UniProtKB">
        <authorList>
            <consortium name="Ensembl"/>
        </authorList>
    </citation>
    <scope>IDENTIFICATION</scope>
</reference>
<dbReference type="InterPro" id="IPR035992">
    <property type="entry name" value="Ricin_B-like_lectins"/>
</dbReference>
<feature type="region of interest" description="Disordered" evidence="3">
    <location>
        <begin position="1"/>
        <end position="146"/>
    </location>
</feature>
<protein>
    <submittedName>
        <fullName evidence="5">Crystallin beta-gamma domain containing 1</fullName>
    </submittedName>
</protein>
<dbReference type="SMART" id="SM00247">
    <property type="entry name" value="XTALbg"/>
    <property type="match status" value="6"/>
</dbReference>
<feature type="compositionally biased region" description="Basic and acidic residues" evidence="3">
    <location>
        <begin position="49"/>
        <end position="60"/>
    </location>
</feature>
<dbReference type="PANTHER" id="PTHR11818:SF2">
    <property type="entry name" value="BETA_GAMMA CRYSTALLIN DOMAIN-CONTAINING PROTEIN 1"/>
    <property type="match status" value="1"/>
</dbReference>
<feature type="domain" description="Beta/gamma crystallin 'Greek key'" evidence="4">
    <location>
        <begin position="1147"/>
        <end position="1189"/>
    </location>
</feature>
<dbReference type="PANTHER" id="PTHR11818">
    <property type="entry name" value="BETA/GAMMA CRYSTALLIN"/>
    <property type="match status" value="1"/>
</dbReference>
<dbReference type="InterPro" id="IPR050252">
    <property type="entry name" value="Beta/Gamma-Crystallin"/>
</dbReference>
<dbReference type="SUPFAM" id="SSF50370">
    <property type="entry name" value="Ricin B-like lectins"/>
    <property type="match status" value="1"/>
</dbReference>
<dbReference type="PROSITE" id="PS50915">
    <property type="entry name" value="CRYSTALLIN_BETA_GAMMA"/>
    <property type="match status" value="6"/>
</dbReference>
<feature type="domain" description="Beta/gamma crystallin 'Greek key'" evidence="4">
    <location>
        <begin position="846"/>
        <end position="900"/>
    </location>
</feature>
<feature type="compositionally biased region" description="Basic and acidic residues" evidence="3">
    <location>
        <begin position="208"/>
        <end position="226"/>
    </location>
</feature>
<feature type="compositionally biased region" description="Basic and acidic residues" evidence="3">
    <location>
        <begin position="27"/>
        <end position="38"/>
    </location>
</feature>
<keyword evidence="6" id="KW-1185">Reference proteome</keyword>
<feature type="compositionally biased region" description="Basic residues" evidence="3">
    <location>
        <begin position="1"/>
        <end position="16"/>
    </location>
</feature>
<feature type="domain" description="Beta/gamma crystallin 'Greek key'" evidence="4">
    <location>
        <begin position="1011"/>
        <end position="1063"/>
    </location>
</feature>